<dbReference type="EMBL" id="OBDY01000006">
    <property type="protein sequence ID" value="SNY41029.1"/>
    <property type="molecule type" value="Genomic_DNA"/>
</dbReference>
<name>A0A285HZA8_9ACTN</name>
<organism evidence="1 2">
    <name type="scientific">Paractinoplanes atraurantiacus</name>
    <dbReference type="NCBI Taxonomy" id="1036182"/>
    <lineage>
        <taxon>Bacteria</taxon>
        <taxon>Bacillati</taxon>
        <taxon>Actinomycetota</taxon>
        <taxon>Actinomycetes</taxon>
        <taxon>Micromonosporales</taxon>
        <taxon>Micromonosporaceae</taxon>
        <taxon>Paractinoplanes</taxon>
    </lineage>
</organism>
<evidence type="ECO:0000313" key="2">
    <source>
        <dbReference type="Proteomes" id="UP000219612"/>
    </source>
</evidence>
<gene>
    <name evidence="1" type="ORF">SAMN05421748_106113</name>
</gene>
<reference evidence="1 2" key="1">
    <citation type="submission" date="2017-09" db="EMBL/GenBank/DDBJ databases">
        <authorList>
            <person name="Ehlers B."/>
            <person name="Leendertz F.H."/>
        </authorList>
    </citation>
    <scope>NUCLEOTIDE SEQUENCE [LARGE SCALE GENOMIC DNA]</scope>
    <source>
        <strain evidence="1 2">CGMCC 4.6857</strain>
    </source>
</reference>
<sequence length="62" mass="6674">MDFAEAYDKLNANDHDCRFHAAQSADIAVMSGHVAQVFLDDEAWARAPRSAASPRTPGNSGL</sequence>
<keyword evidence="2" id="KW-1185">Reference proteome</keyword>
<proteinExistence type="predicted"/>
<evidence type="ECO:0000313" key="1">
    <source>
        <dbReference type="EMBL" id="SNY41029.1"/>
    </source>
</evidence>
<dbReference type="Proteomes" id="UP000219612">
    <property type="component" value="Unassembled WGS sequence"/>
</dbReference>
<protein>
    <submittedName>
        <fullName evidence="1">Uncharacterized protein</fullName>
    </submittedName>
</protein>
<accession>A0A285HZA8</accession>
<dbReference type="AlphaFoldDB" id="A0A285HZA8"/>